<evidence type="ECO:0000313" key="2">
    <source>
        <dbReference type="Proteomes" id="UP000479710"/>
    </source>
</evidence>
<dbReference type="AlphaFoldDB" id="A0A6G1E4Q2"/>
<proteinExistence type="predicted"/>
<accession>A0A6G1E4Q2</accession>
<organism evidence="1 2">
    <name type="scientific">Oryza meyeriana var. granulata</name>
    <dbReference type="NCBI Taxonomy" id="110450"/>
    <lineage>
        <taxon>Eukaryota</taxon>
        <taxon>Viridiplantae</taxon>
        <taxon>Streptophyta</taxon>
        <taxon>Embryophyta</taxon>
        <taxon>Tracheophyta</taxon>
        <taxon>Spermatophyta</taxon>
        <taxon>Magnoliopsida</taxon>
        <taxon>Liliopsida</taxon>
        <taxon>Poales</taxon>
        <taxon>Poaceae</taxon>
        <taxon>BOP clade</taxon>
        <taxon>Oryzoideae</taxon>
        <taxon>Oryzeae</taxon>
        <taxon>Oryzinae</taxon>
        <taxon>Oryza</taxon>
        <taxon>Oryza meyeriana</taxon>
    </lineage>
</organism>
<reference evidence="1 2" key="1">
    <citation type="submission" date="2019-11" db="EMBL/GenBank/DDBJ databases">
        <title>Whole genome sequence of Oryza granulata.</title>
        <authorList>
            <person name="Li W."/>
        </authorList>
    </citation>
    <scope>NUCLEOTIDE SEQUENCE [LARGE SCALE GENOMIC DNA]</scope>
    <source>
        <strain evidence="2">cv. Menghai</strain>
        <tissue evidence="1">Leaf</tissue>
    </source>
</reference>
<sequence>MATERRRGGKDDSDGHNVARIKGCRCQPCGMGRWSLLEYLRKRRSGGTCNDTGGGAQATVQAAR</sequence>
<comment type="caution">
    <text evidence="1">The sequence shown here is derived from an EMBL/GenBank/DDBJ whole genome shotgun (WGS) entry which is preliminary data.</text>
</comment>
<name>A0A6G1E4Q2_9ORYZ</name>
<evidence type="ECO:0000313" key="1">
    <source>
        <dbReference type="EMBL" id="KAF0920085.1"/>
    </source>
</evidence>
<keyword evidence="2" id="KW-1185">Reference proteome</keyword>
<dbReference type="EMBL" id="SPHZ02000005">
    <property type="protein sequence ID" value="KAF0920085.1"/>
    <property type="molecule type" value="Genomic_DNA"/>
</dbReference>
<gene>
    <name evidence="1" type="ORF">E2562_033335</name>
</gene>
<dbReference type="Proteomes" id="UP000479710">
    <property type="component" value="Unassembled WGS sequence"/>
</dbReference>
<protein>
    <submittedName>
        <fullName evidence="1">Uncharacterized protein</fullName>
    </submittedName>
</protein>